<evidence type="ECO:0000313" key="3">
    <source>
        <dbReference type="EMBL" id="VDN59433.1"/>
    </source>
</evidence>
<keyword evidence="2" id="KW-1133">Transmembrane helix</keyword>
<feature type="transmembrane region" description="Helical" evidence="2">
    <location>
        <begin position="192"/>
        <end position="209"/>
    </location>
</feature>
<protein>
    <submittedName>
        <fullName evidence="6">ANK_REP_REGION domain-containing protein</fullName>
    </submittedName>
</protein>
<sequence length="218" mass="25690">MNNHFKYYFLQQTEQHLPSKISKNFSSFQADERNNRGETLIMSVVKYEPDLANQIRHINLLVRYGCDPSEPETRQNRTPLMVACLMRNERIARHLISLNANLLIADKMGNTALMYAVLYSNSSLVNFISDTLFRKSCIEAFRAKNLLGETAEILARKNEKFLLSMLIKKYRLKLVKELNNCVQWNSSQAQKYSSWNLFFILFKVIYIFIKLEEFFLFF</sequence>
<dbReference type="GO" id="GO:0005634">
    <property type="term" value="C:nucleus"/>
    <property type="evidence" value="ECO:0007669"/>
    <property type="project" value="TreeGrafter"/>
</dbReference>
<dbReference type="OrthoDB" id="412109at2759"/>
<keyword evidence="2" id="KW-0472">Membrane</keyword>
<gene>
    <name evidence="3" type="ORF">DME_LOCUS9406</name>
</gene>
<evidence type="ECO:0000313" key="4">
    <source>
        <dbReference type="Proteomes" id="UP000038040"/>
    </source>
</evidence>
<evidence type="ECO:0000313" key="5">
    <source>
        <dbReference type="Proteomes" id="UP000274756"/>
    </source>
</evidence>
<dbReference type="PANTHER" id="PTHR24183">
    <property type="entry name" value="FIBRONECTIN TYPE 3 AND ANKYRIN REPEAT DOMAINS PROTEIN 1"/>
    <property type="match status" value="1"/>
</dbReference>
<name>A0A158Q4W6_DRAME</name>
<dbReference type="SUPFAM" id="SSF48403">
    <property type="entry name" value="Ankyrin repeat"/>
    <property type="match status" value="1"/>
</dbReference>
<dbReference type="InterPro" id="IPR036770">
    <property type="entry name" value="Ankyrin_rpt-contain_sf"/>
</dbReference>
<keyword evidence="1" id="KW-0040">ANK repeat</keyword>
<dbReference type="SMART" id="SM00248">
    <property type="entry name" value="ANK"/>
    <property type="match status" value="3"/>
</dbReference>
<evidence type="ECO:0000256" key="2">
    <source>
        <dbReference type="SAM" id="Phobius"/>
    </source>
</evidence>
<dbReference type="Proteomes" id="UP000274756">
    <property type="component" value="Unassembled WGS sequence"/>
</dbReference>
<dbReference type="Proteomes" id="UP000038040">
    <property type="component" value="Unplaced"/>
</dbReference>
<accession>A0A158Q4W6</accession>
<dbReference type="STRING" id="318479.A0A158Q4W6"/>
<dbReference type="PROSITE" id="PS50088">
    <property type="entry name" value="ANK_REPEAT"/>
    <property type="match status" value="1"/>
</dbReference>
<dbReference type="Pfam" id="PF12796">
    <property type="entry name" value="Ank_2"/>
    <property type="match status" value="1"/>
</dbReference>
<proteinExistence type="predicted"/>
<organism evidence="4 6">
    <name type="scientific">Dracunculus medinensis</name>
    <name type="common">Guinea worm</name>
    <dbReference type="NCBI Taxonomy" id="318479"/>
    <lineage>
        <taxon>Eukaryota</taxon>
        <taxon>Metazoa</taxon>
        <taxon>Ecdysozoa</taxon>
        <taxon>Nematoda</taxon>
        <taxon>Chromadorea</taxon>
        <taxon>Rhabditida</taxon>
        <taxon>Spirurina</taxon>
        <taxon>Dracunculoidea</taxon>
        <taxon>Dracunculidae</taxon>
        <taxon>Dracunculus</taxon>
    </lineage>
</organism>
<reference evidence="3 5" key="2">
    <citation type="submission" date="2018-11" db="EMBL/GenBank/DDBJ databases">
        <authorList>
            <consortium name="Pathogen Informatics"/>
        </authorList>
    </citation>
    <scope>NUCLEOTIDE SEQUENCE [LARGE SCALE GENOMIC DNA]</scope>
</reference>
<dbReference type="EMBL" id="UYYG01001181">
    <property type="protein sequence ID" value="VDN59433.1"/>
    <property type="molecule type" value="Genomic_DNA"/>
</dbReference>
<keyword evidence="5" id="KW-1185">Reference proteome</keyword>
<dbReference type="InterPro" id="IPR002110">
    <property type="entry name" value="Ankyrin_rpt"/>
</dbReference>
<keyword evidence="2" id="KW-0812">Transmembrane</keyword>
<evidence type="ECO:0000313" key="6">
    <source>
        <dbReference type="WBParaSite" id="DME_0000588201-mRNA-1"/>
    </source>
</evidence>
<reference evidence="6" key="1">
    <citation type="submission" date="2016-04" db="UniProtKB">
        <authorList>
            <consortium name="WormBaseParasite"/>
        </authorList>
    </citation>
    <scope>IDENTIFICATION</scope>
</reference>
<dbReference type="GO" id="GO:0042981">
    <property type="term" value="P:regulation of apoptotic process"/>
    <property type="evidence" value="ECO:0007669"/>
    <property type="project" value="TreeGrafter"/>
</dbReference>
<dbReference type="AlphaFoldDB" id="A0A158Q4W6"/>
<dbReference type="Gene3D" id="1.25.40.20">
    <property type="entry name" value="Ankyrin repeat-containing domain"/>
    <property type="match status" value="1"/>
</dbReference>
<feature type="repeat" description="ANK" evidence="1">
    <location>
        <begin position="75"/>
        <end position="107"/>
    </location>
</feature>
<dbReference type="PANTHER" id="PTHR24183:SF1">
    <property type="entry name" value="FIBRONECTIN TYPE 3 AND ANKYRIN REPEAT DOMAINS PROTEIN 1"/>
    <property type="match status" value="1"/>
</dbReference>
<dbReference type="WBParaSite" id="DME_0000588201-mRNA-1">
    <property type="protein sequence ID" value="DME_0000588201-mRNA-1"/>
    <property type="gene ID" value="DME_0000588201"/>
</dbReference>
<evidence type="ECO:0000256" key="1">
    <source>
        <dbReference type="PROSITE-ProRule" id="PRU00023"/>
    </source>
</evidence>